<dbReference type="OrthoDB" id="10192082at2759"/>
<dbReference type="EMBL" id="OV696701">
    <property type="protein sequence ID" value="CAH1248613.1"/>
    <property type="molecule type" value="Genomic_DNA"/>
</dbReference>
<reference evidence="1" key="1">
    <citation type="submission" date="2022-01" db="EMBL/GenBank/DDBJ databases">
        <authorList>
            <person name="Braso-Vives M."/>
        </authorList>
    </citation>
    <scope>NUCLEOTIDE SEQUENCE</scope>
</reference>
<gene>
    <name evidence="1" type="primary">Hypp8307</name>
    <name evidence="1" type="ORF">BLAG_LOCUS9935</name>
</gene>
<evidence type="ECO:0000313" key="2">
    <source>
        <dbReference type="Proteomes" id="UP000838412"/>
    </source>
</evidence>
<dbReference type="Proteomes" id="UP000838412">
    <property type="component" value="Chromosome 16"/>
</dbReference>
<sequence>MPITLCKITKARKTTSEVTDATARSLTLEIQGARTLASAGDEHSRLKNELRIIPWAELQIMLRNMDLATIRIPDGLSSPPRLT</sequence>
<proteinExistence type="predicted"/>
<protein>
    <submittedName>
        <fullName evidence="1">Hypp8307 protein</fullName>
    </submittedName>
</protein>
<evidence type="ECO:0000313" key="1">
    <source>
        <dbReference type="EMBL" id="CAH1248613.1"/>
    </source>
</evidence>
<keyword evidence="2" id="KW-1185">Reference proteome</keyword>
<dbReference type="AlphaFoldDB" id="A0A8J9Z7K6"/>
<name>A0A8J9Z7K6_BRALA</name>
<accession>A0A8J9Z7K6</accession>
<organism evidence="1 2">
    <name type="scientific">Branchiostoma lanceolatum</name>
    <name type="common">Common lancelet</name>
    <name type="synonym">Amphioxus lanceolatum</name>
    <dbReference type="NCBI Taxonomy" id="7740"/>
    <lineage>
        <taxon>Eukaryota</taxon>
        <taxon>Metazoa</taxon>
        <taxon>Chordata</taxon>
        <taxon>Cephalochordata</taxon>
        <taxon>Leptocardii</taxon>
        <taxon>Amphioxiformes</taxon>
        <taxon>Branchiostomatidae</taxon>
        <taxon>Branchiostoma</taxon>
    </lineage>
</organism>